<evidence type="ECO:0000256" key="15">
    <source>
        <dbReference type="SAM" id="SignalP"/>
    </source>
</evidence>
<dbReference type="InterPro" id="IPR029226">
    <property type="entry name" value="Ecp2-like"/>
</dbReference>
<comment type="caution">
    <text evidence="18">The sequence shown here is derived from an EMBL/GenBank/DDBJ whole genome shotgun (WGS) entry which is preliminary data.</text>
</comment>
<organism evidence="18 19">
    <name type="scientific">Escovopsis weberi</name>
    <dbReference type="NCBI Taxonomy" id="150374"/>
    <lineage>
        <taxon>Eukaryota</taxon>
        <taxon>Fungi</taxon>
        <taxon>Dikarya</taxon>
        <taxon>Ascomycota</taxon>
        <taxon>Pezizomycotina</taxon>
        <taxon>Sordariomycetes</taxon>
        <taxon>Hypocreomycetidae</taxon>
        <taxon>Hypocreales</taxon>
        <taxon>Hypocreaceae</taxon>
        <taxon>Escovopsis</taxon>
    </lineage>
</organism>
<accession>A0A0M8MZ11</accession>
<dbReference type="PANTHER" id="PTHR47700">
    <property type="entry name" value="V CHITINASE, PUTATIVE (AFU_ORTHOLOGUE AFUA_6G13720)-RELATED"/>
    <property type="match status" value="1"/>
</dbReference>
<comment type="similarity">
    <text evidence="3">Belongs to the glycosyl hydrolase 18 family. Chitinase class V subfamily.</text>
</comment>
<evidence type="ECO:0000259" key="17">
    <source>
        <dbReference type="PROSITE" id="PS51910"/>
    </source>
</evidence>
<dbReference type="Gene3D" id="3.10.350.10">
    <property type="entry name" value="LysM domain"/>
    <property type="match status" value="2"/>
</dbReference>
<keyword evidence="10" id="KW-0119">Carbohydrate metabolism</keyword>
<feature type="domain" description="GH18" evidence="17">
    <location>
        <begin position="497"/>
        <end position="841"/>
    </location>
</feature>
<comment type="catalytic activity">
    <reaction evidence="1">
        <text>Random endo-hydrolysis of N-acetyl-beta-D-glucosaminide (1-&gt;4)-beta-linkages in chitin and chitodextrins.</text>
        <dbReference type="EC" id="3.2.1.14"/>
    </reaction>
</comment>
<evidence type="ECO:0000256" key="7">
    <source>
        <dbReference type="ARBA" id="ARBA00022801"/>
    </source>
</evidence>
<evidence type="ECO:0000256" key="4">
    <source>
        <dbReference type="ARBA" id="ARBA00012729"/>
    </source>
</evidence>
<dbReference type="GO" id="GO:0005576">
    <property type="term" value="C:extracellular region"/>
    <property type="evidence" value="ECO:0007669"/>
    <property type="project" value="UniProtKB-SubCell"/>
</dbReference>
<dbReference type="SUPFAM" id="SSF51445">
    <property type="entry name" value="(Trans)glycosidases"/>
    <property type="match status" value="1"/>
</dbReference>
<keyword evidence="5" id="KW-0964">Secreted</keyword>
<evidence type="ECO:0000256" key="1">
    <source>
        <dbReference type="ARBA" id="ARBA00000822"/>
    </source>
</evidence>
<keyword evidence="8" id="KW-0146">Chitin degradation</keyword>
<dbReference type="GO" id="GO:0006032">
    <property type="term" value="P:chitin catabolic process"/>
    <property type="evidence" value="ECO:0007669"/>
    <property type="project" value="UniProtKB-KW"/>
</dbReference>
<dbReference type="CDD" id="cd00118">
    <property type="entry name" value="LysM"/>
    <property type="match status" value="2"/>
</dbReference>
<evidence type="ECO:0000256" key="11">
    <source>
        <dbReference type="ARBA" id="ARBA00023295"/>
    </source>
</evidence>
<dbReference type="InterPro" id="IPR001223">
    <property type="entry name" value="Glyco_hydro18_cat"/>
</dbReference>
<dbReference type="GO" id="GO:0008843">
    <property type="term" value="F:endochitinase activity"/>
    <property type="evidence" value="ECO:0007669"/>
    <property type="project" value="UniProtKB-EC"/>
</dbReference>
<dbReference type="GO" id="GO:0008061">
    <property type="term" value="F:chitin binding"/>
    <property type="evidence" value="ECO:0007669"/>
    <property type="project" value="UniProtKB-KW"/>
</dbReference>
<dbReference type="Pfam" id="PF00704">
    <property type="entry name" value="Glyco_hydro_18"/>
    <property type="match status" value="1"/>
</dbReference>
<dbReference type="InterPro" id="IPR029070">
    <property type="entry name" value="Chitinase_insertion_sf"/>
</dbReference>
<dbReference type="Gene3D" id="3.10.50.10">
    <property type="match status" value="1"/>
</dbReference>
<dbReference type="SMART" id="SM00257">
    <property type="entry name" value="LysM"/>
    <property type="match status" value="2"/>
</dbReference>
<evidence type="ECO:0000256" key="6">
    <source>
        <dbReference type="ARBA" id="ARBA00022669"/>
    </source>
</evidence>
<evidence type="ECO:0000256" key="12">
    <source>
        <dbReference type="ARBA" id="ARBA00023326"/>
    </source>
</evidence>
<keyword evidence="9" id="KW-0843">Virulence</keyword>
<name>A0A0M8MZ11_ESCWE</name>
<evidence type="ECO:0000313" key="18">
    <source>
        <dbReference type="EMBL" id="KOS19727.1"/>
    </source>
</evidence>
<evidence type="ECO:0000259" key="16">
    <source>
        <dbReference type="PROSITE" id="PS51782"/>
    </source>
</evidence>
<protein>
    <recommendedName>
        <fullName evidence="4">chitinase</fullName>
        <ecNumber evidence="4">3.2.1.14</ecNumber>
    </recommendedName>
</protein>
<evidence type="ECO:0000256" key="2">
    <source>
        <dbReference type="ARBA" id="ARBA00004613"/>
    </source>
</evidence>
<gene>
    <name evidence="18" type="ORF">ESCO_001353</name>
</gene>
<comment type="subcellular location">
    <subcellularLocation>
        <location evidence="2">Secreted</location>
    </subcellularLocation>
</comment>
<proteinExistence type="inferred from homology"/>
<dbReference type="EMBL" id="LGSR01000020">
    <property type="protein sequence ID" value="KOS19727.1"/>
    <property type="molecule type" value="Genomic_DNA"/>
</dbReference>
<dbReference type="SUPFAM" id="SSF54556">
    <property type="entry name" value="Chitinase insertion domain"/>
    <property type="match status" value="1"/>
</dbReference>
<dbReference type="PROSITE" id="PS51782">
    <property type="entry name" value="LYSM"/>
    <property type="match status" value="2"/>
</dbReference>
<dbReference type="Pfam" id="PF14856">
    <property type="entry name" value="Hce2"/>
    <property type="match status" value="1"/>
</dbReference>
<feature type="chain" id="PRO_5012542781" description="chitinase" evidence="15">
    <location>
        <begin position="16"/>
        <end position="1309"/>
    </location>
</feature>
<dbReference type="InterPro" id="IPR053214">
    <property type="entry name" value="LysM12-like"/>
</dbReference>
<evidence type="ECO:0000256" key="9">
    <source>
        <dbReference type="ARBA" id="ARBA00023026"/>
    </source>
</evidence>
<evidence type="ECO:0000256" key="3">
    <source>
        <dbReference type="ARBA" id="ARBA00008682"/>
    </source>
</evidence>
<dbReference type="SMART" id="SM00636">
    <property type="entry name" value="Glyco_18"/>
    <property type="match status" value="1"/>
</dbReference>
<dbReference type="STRING" id="150374.A0A0M8MZ11"/>
<keyword evidence="12" id="KW-0624">Polysaccharide degradation</keyword>
<dbReference type="EC" id="3.2.1.14" evidence="4"/>
<dbReference type="PANTHER" id="PTHR47700:SF1">
    <property type="entry name" value="CHITINASE"/>
    <property type="match status" value="1"/>
</dbReference>
<dbReference type="Pfam" id="PF01476">
    <property type="entry name" value="LysM"/>
    <property type="match status" value="2"/>
</dbReference>
<dbReference type="InterPro" id="IPR011583">
    <property type="entry name" value="Chitinase_II/V-like_cat"/>
</dbReference>
<evidence type="ECO:0000256" key="10">
    <source>
        <dbReference type="ARBA" id="ARBA00023277"/>
    </source>
</evidence>
<reference evidence="18 19" key="1">
    <citation type="submission" date="2015-07" db="EMBL/GenBank/DDBJ databases">
        <title>The genome of the fungus Escovopsis weberi, a specialized disease agent of ant agriculture.</title>
        <authorList>
            <person name="de Man T.J."/>
            <person name="Stajich J.E."/>
            <person name="Kubicek C.P."/>
            <person name="Chenthamara K."/>
            <person name="Atanasova L."/>
            <person name="Druzhinina I.S."/>
            <person name="Birnbaum S."/>
            <person name="Barribeau S.M."/>
            <person name="Teiling C."/>
            <person name="Suen G."/>
            <person name="Currie C."/>
            <person name="Gerardo N.M."/>
        </authorList>
    </citation>
    <scope>NUCLEOTIDE SEQUENCE [LARGE SCALE GENOMIC DNA]</scope>
</reference>
<dbReference type="InterPro" id="IPR036779">
    <property type="entry name" value="LysM_dom_sf"/>
</dbReference>
<feature type="domain" description="LysM" evidence="16">
    <location>
        <begin position="294"/>
        <end position="339"/>
    </location>
</feature>
<keyword evidence="19" id="KW-1185">Reference proteome</keyword>
<dbReference type="InterPro" id="IPR017853">
    <property type="entry name" value="GH"/>
</dbReference>
<keyword evidence="11 14" id="KW-0326">Glycosidase</keyword>
<sequence>MAAIALLMSADGALARVEHCPTRCSLSGANTGNWSAYPSLDNFERCDQAMFYSFALYDPIDDPDVNHRVLACSSYGPDFAGLPASSVSVSSADPKDVDYEIGWWEDGYGLAASVISSLVRQMGQYLDNGHGPTDRPLILFARSGAATVGIYVGQALQKQSISDMGLRLFNGFISSNHTIPSPSVAIQLCEPGFDSTHIFGLVAMSNATFNPIQEAIKFWANGTCLPFSESTKIPAQAAFTAPLVDTPGLDKATHGNLTVHSNRTLAVSNGKDKRRARLPSELSHARLHARADCDTIQVVPGDSCAALATRCGVSPTDFTKYNPAKDLCAKLVPKQHVCCSKGDLPDFRPQKNSDGSCASYQVSTGDNCGDIAAANGLEMSDLEDFNKKTWGWNGCERLLIDTVMCLSEGDPPFPAPMANALCGPQVPGTEKPTNGTDFADLNPCPLNACCDVWGQCGITREFCIDTGNGAPGTAKAGTNGCISNCGTTIVKGKGDGSQRVAYYQGYGLSRKCLFQDALQIDTTKYTHVHFGFGVLTPDFQVETGDILSSYEFEQFKLIKGARRVLSFGGWDFSTKPATYSIFREGVTPENRFLMASNIANFIIDNGLDGVDIDWEYPGAPDIPNIPPASKDDGLNYLYFLVILKNLLGDRSVSIAAPSSYWYLKQYPIAEISRIIDYIVFMTYDLHGQWDSGNHNSQVGCDTGNCLRSQVNLTETQTSLAMITKAGVAAEKVVVGVTSYGRSFKMAEAGCYGPNCVFTGDDQHPQAAQGVCTGAAGIIANAEIADIIAGTDSTGLAARSSRVTANYIDPTSNSRILVYDDVQWVDYMDDSIKTMRQALYKGWGFAGTTDWASDLQEFHDSPVKGMTWPDFIKKAKTGKDPKVDESRTGNWTSFDCSDPHATQALGYTPAQRWDALDADGAWKDIVRIYRDTDRPLGRAFTPSVLQTLQMYVDNTNCGEVSGSVGHCVFQAQCLPAFDTDESGPAAQLIWDSLIQLHAMYEVVYDRVTTIAKDVYKPDGQQTWDQDQDDAFVSYLSHSVEMWNVSQAHAFVLDSGYGCGDDTKTKMSTYLDEETADITGSGTCTRVCTTNKFSAAQGVNALGVNRFGGVLVRDLIAGAVKTYEANGYQNKKDYPDSSIPIDGQEISEDDLTIPGLVRIPVCGPERAFKSWDTSKPTDATPNYPCDVPPGKIFCSPSTNIVNKLTDSSPLTEDCLQMIYNIQDNANTYWHPVSDHDSHQMAYANGCGFHITGENVDGNTHFFVGGQDLIDIINTVVDKFPGERVQAEGDMVCEGDVRKEKAHWYLSPANKK</sequence>
<keyword evidence="7 14" id="KW-0378">Hydrolase</keyword>
<evidence type="ECO:0000256" key="14">
    <source>
        <dbReference type="RuleBase" id="RU000489"/>
    </source>
</evidence>
<dbReference type="Gene3D" id="3.20.20.80">
    <property type="entry name" value="Glycosidases"/>
    <property type="match status" value="1"/>
</dbReference>
<dbReference type="InterPro" id="IPR018392">
    <property type="entry name" value="LysM"/>
</dbReference>
<dbReference type="SUPFAM" id="SSF54106">
    <property type="entry name" value="LysM domain"/>
    <property type="match status" value="1"/>
</dbReference>
<feature type="domain" description="LysM" evidence="16">
    <location>
        <begin position="358"/>
        <end position="406"/>
    </location>
</feature>
<dbReference type="CDD" id="cd02878">
    <property type="entry name" value="GH18_zymocin_alpha"/>
    <property type="match status" value="1"/>
</dbReference>
<dbReference type="InterPro" id="IPR001579">
    <property type="entry name" value="Glyco_hydro_18_chit_AS"/>
</dbReference>
<dbReference type="PROSITE" id="PS51910">
    <property type="entry name" value="GH18_2"/>
    <property type="match status" value="1"/>
</dbReference>
<dbReference type="CDD" id="cd00035">
    <property type="entry name" value="ChtBD1"/>
    <property type="match status" value="1"/>
</dbReference>
<evidence type="ECO:0000256" key="8">
    <source>
        <dbReference type="ARBA" id="ARBA00023024"/>
    </source>
</evidence>
<keyword evidence="6" id="KW-0147">Chitin-binding</keyword>
<dbReference type="Proteomes" id="UP000053831">
    <property type="component" value="Unassembled WGS sequence"/>
</dbReference>
<dbReference type="OrthoDB" id="73875at2759"/>
<dbReference type="InterPro" id="IPR036861">
    <property type="entry name" value="Endochitinase-like_sf"/>
</dbReference>
<evidence type="ECO:0000256" key="5">
    <source>
        <dbReference type="ARBA" id="ARBA00022525"/>
    </source>
</evidence>
<keyword evidence="15" id="KW-0732">Signal</keyword>
<feature type="signal peptide" evidence="15">
    <location>
        <begin position="1"/>
        <end position="15"/>
    </location>
</feature>
<evidence type="ECO:0000256" key="13">
    <source>
        <dbReference type="ARBA" id="ARBA00044955"/>
    </source>
</evidence>
<comment type="similarity">
    <text evidence="13">Belongs to the secreted LysM effector family.</text>
</comment>
<evidence type="ECO:0000313" key="19">
    <source>
        <dbReference type="Proteomes" id="UP000053831"/>
    </source>
</evidence>
<dbReference type="SUPFAM" id="SSF57016">
    <property type="entry name" value="Plant lectins/antimicrobial peptides"/>
    <property type="match status" value="1"/>
</dbReference>
<dbReference type="GO" id="GO:0000272">
    <property type="term" value="P:polysaccharide catabolic process"/>
    <property type="evidence" value="ECO:0007669"/>
    <property type="project" value="UniProtKB-KW"/>
</dbReference>
<dbReference type="PROSITE" id="PS01095">
    <property type="entry name" value="GH18_1"/>
    <property type="match status" value="1"/>
</dbReference>